<dbReference type="HOGENOM" id="CLU_3003367_0_0_2"/>
<dbReference type="BioCyc" id="PSP1104324:GJSN-2106-MONOMER"/>
<dbReference type="RefSeq" id="WP_014289373.1">
    <property type="nucleotide sequence ID" value="NC_016645.1"/>
</dbReference>
<organism evidence="1 2">
    <name type="scientific">Pyrobaculum ferrireducens</name>
    <dbReference type="NCBI Taxonomy" id="1104324"/>
    <lineage>
        <taxon>Archaea</taxon>
        <taxon>Thermoproteota</taxon>
        <taxon>Thermoprotei</taxon>
        <taxon>Thermoproteales</taxon>
        <taxon>Thermoproteaceae</taxon>
        <taxon>Pyrobaculum</taxon>
    </lineage>
</organism>
<dbReference type="AlphaFoldDB" id="G7VAX0"/>
<dbReference type="KEGG" id="pyr:P186_2156"/>
<dbReference type="GeneID" id="59388055"/>
<name>G7VAX0_9CREN</name>
<dbReference type="STRING" id="1104324.P186_2156"/>
<dbReference type="eggNOG" id="arCOG10122">
    <property type="taxonomic scope" value="Archaea"/>
</dbReference>
<gene>
    <name evidence="1" type="ORF">P186_2156</name>
</gene>
<evidence type="ECO:0000313" key="2">
    <source>
        <dbReference type="Proteomes" id="UP000005867"/>
    </source>
</evidence>
<protein>
    <submittedName>
        <fullName evidence="1">Uncharacterized protein</fullName>
    </submittedName>
</protein>
<sequence>MDSDYLDYLARCPSCGRKMEVANQYLRIDQLNSRRTLDRLLYCRQCNIKIRQYVQLT</sequence>
<keyword evidence="2" id="KW-1185">Reference proteome</keyword>
<reference evidence="1 2" key="1">
    <citation type="journal article" date="2012" name="J. Bacteriol.">
        <title>Complete genome sequence of strain 1860, a crenarchaeon of the genus pyrobaculum able to grow with various electron acceptors.</title>
        <authorList>
            <person name="Mardanov A.V."/>
            <person name="Gumerov V.M."/>
            <person name="Slobodkina G.B."/>
            <person name="Beletsky A.V."/>
            <person name="Bonch-Osmolovskaya E.A."/>
            <person name="Ravin N.V."/>
            <person name="Skryabin K.G."/>
        </authorList>
    </citation>
    <scope>NUCLEOTIDE SEQUENCE [LARGE SCALE GENOMIC DNA]</scope>
    <source>
        <strain evidence="1 2">1860</strain>
    </source>
</reference>
<evidence type="ECO:0000313" key="1">
    <source>
        <dbReference type="EMBL" id="AET33548.1"/>
    </source>
</evidence>
<accession>G7VAX0</accession>
<proteinExistence type="predicted"/>
<dbReference type="Proteomes" id="UP000005867">
    <property type="component" value="Chromosome"/>
</dbReference>
<dbReference type="OrthoDB" id="25143at2157"/>
<dbReference type="EMBL" id="CP003098">
    <property type="protein sequence ID" value="AET33548.1"/>
    <property type="molecule type" value="Genomic_DNA"/>
</dbReference>